<dbReference type="Proteomes" id="UP000789860">
    <property type="component" value="Unassembled WGS sequence"/>
</dbReference>
<gene>
    <name evidence="1" type="ORF">SCALOS_LOCUS3831</name>
</gene>
<sequence>MTFSKHIRWTIVEKHLEGVTVRAIARHLALSGRLWLLNLDDIKHFKTLLNEKPDWYLYELQSEIEFWLGYKISLSTIWR</sequence>
<feature type="non-terminal residue" evidence="1">
    <location>
        <position position="79"/>
    </location>
</feature>
<comment type="caution">
    <text evidence="1">The sequence shown here is derived from an EMBL/GenBank/DDBJ whole genome shotgun (WGS) entry which is preliminary data.</text>
</comment>
<evidence type="ECO:0000313" key="2">
    <source>
        <dbReference type="Proteomes" id="UP000789860"/>
    </source>
</evidence>
<evidence type="ECO:0000313" key="1">
    <source>
        <dbReference type="EMBL" id="CAG8515214.1"/>
    </source>
</evidence>
<keyword evidence="2" id="KW-1185">Reference proteome</keyword>
<proteinExistence type="predicted"/>
<protein>
    <submittedName>
        <fullName evidence="1">11438_t:CDS:1</fullName>
    </submittedName>
</protein>
<accession>A0ACA9LB24</accession>
<dbReference type="EMBL" id="CAJVPM010004618">
    <property type="protein sequence ID" value="CAG8515214.1"/>
    <property type="molecule type" value="Genomic_DNA"/>
</dbReference>
<reference evidence="1" key="1">
    <citation type="submission" date="2021-06" db="EMBL/GenBank/DDBJ databases">
        <authorList>
            <person name="Kallberg Y."/>
            <person name="Tangrot J."/>
            <person name="Rosling A."/>
        </authorList>
    </citation>
    <scope>NUCLEOTIDE SEQUENCE</scope>
    <source>
        <strain evidence="1">AU212A</strain>
    </source>
</reference>
<organism evidence="1 2">
    <name type="scientific">Scutellospora calospora</name>
    <dbReference type="NCBI Taxonomy" id="85575"/>
    <lineage>
        <taxon>Eukaryota</taxon>
        <taxon>Fungi</taxon>
        <taxon>Fungi incertae sedis</taxon>
        <taxon>Mucoromycota</taxon>
        <taxon>Glomeromycotina</taxon>
        <taxon>Glomeromycetes</taxon>
        <taxon>Diversisporales</taxon>
        <taxon>Gigasporaceae</taxon>
        <taxon>Scutellospora</taxon>
    </lineage>
</organism>
<name>A0ACA9LB24_9GLOM</name>